<dbReference type="Pfam" id="PF20700">
    <property type="entry name" value="Mutator"/>
    <property type="match status" value="1"/>
</dbReference>
<proteinExistence type="predicted"/>
<name>E2BAL7_HARSA</name>
<feature type="non-terminal residue" evidence="2">
    <location>
        <position position="1"/>
    </location>
</feature>
<dbReference type="InterPro" id="IPR049012">
    <property type="entry name" value="Mutator_transp_dom"/>
</dbReference>
<evidence type="ECO:0000259" key="1">
    <source>
        <dbReference type="Pfam" id="PF20700"/>
    </source>
</evidence>
<sequence length="73" mass="8297">NHEGSAGKMEVDAMIEMFQRFETLYGLKYFNYIGDGDSKTFKGSLDAQPYGDVLIAKKECIDHVQKCMGTRLR</sequence>
<accession>E2BAL7</accession>
<feature type="non-terminal residue" evidence="2">
    <location>
        <position position="73"/>
    </location>
</feature>
<organism evidence="3">
    <name type="scientific">Harpegnathos saltator</name>
    <name type="common">Jerdon's jumping ant</name>
    <dbReference type="NCBI Taxonomy" id="610380"/>
    <lineage>
        <taxon>Eukaryota</taxon>
        <taxon>Metazoa</taxon>
        <taxon>Ecdysozoa</taxon>
        <taxon>Arthropoda</taxon>
        <taxon>Hexapoda</taxon>
        <taxon>Insecta</taxon>
        <taxon>Pterygota</taxon>
        <taxon>Neoptera</taxon>
        <taxon>Endopterygota</taxon>
        <taxon>Hymenoptera</taxon>
        <taxon>Apocrita</taxon>
        <taxon>Aculeata</taxon>
        <taxon>Formicoidea</taxon>
        <taxon>Formicidae</taxon>
        <taxon>Ponerinae</taxon>
        <taxon>Ponerini</taxon>
        <taxon>Harpegnathos</taxon>
    </lineage>
</organism>
<reference evidence="2 3" key="1">
    <citation type="journal article" date="2010" name="Science">
        <title>Genomic comparison of the ants Camponotus floridanus and Harpegnathos saltator.</title>
        <authorList>
            <person name="Bonasio R."/>
            <person name="Zhang G."/>
            <person name="Ye C."/>
            <person name="Mutti N.S."/>
            <person name="Fang X."/>
            <person name="Qin N."/>
            <person name="Donahue G."/>
            <person name="Yang P."/>
            <person name="Li Q."/>
            <person name="Li C."/>
            <person name="Zhang P."/>
            <person name="Huang Z."/>
            <person name="Berger S.L."/>
            <person name="Reinberg D."/>
            <person name="Wang J."/>
            <person name="Liebig J."/>
        </authorList>
    </citation>
    <scope>NUCLEOTIDE SEQUENCE [LARGE SCALE GENOMIC DNA]</scope>
    <source>
        <strain evidence="2 3">R22 G/1</strain>
    </source>
</reference>
<evidence type="ECO:0000313" key="3">
    <source>
        <dbReference type="Proteomes" id="UP000008237"/>
    </source>
</evidence>
<dbReference type="EMBL" id="GL446788">
    <property type="protein sequence ID" value="EFN87264.1"/>
    <property type="molecule type" value="Genomic_DNA"/>
</dbReference>
<dbReference type="OrthoDB" id="7680010at2759"/>
<evidence type="ECO:0000313" key="2">
    <source>
        <dbReference type="EMBL" id="EFN87264.1"/>
    </source>
</evidence>
<dbReference type="Proteomes" id="UP000008237">
    <property type="component" value="Unassembled WGS sequence"/>
</dbReference>
<feature type="domain" description="Mutator-like transposase" evidence="1">
    <location>
        <begin position="1"/>
        <end position="73"/>
    </location>
</feature>
<keyword evidence="3" id="KW-1185">Reference proteome</keyword>
<dbReference type="InParanoid" id="E2BAL7"/>
<gene>
    <name evidence="2" type="ORF">EAI_02705</name>
</gene>
<protein>
    <recommendedName>
        <fullName evidence="1">Mutator-like transposase domain-containing protein</fullName>
    </recommendedName>
</protein>
<dbReference type="AlphaFoldDB" id="E2BAL7"/>